<dbReference type="EMBL" id="BBNU01000001">
    <property type="protein sequence ID" value="GAL77670.1"/>
    <property type="molecule type" value="Genomic_DNA"/>
</dbReference>
<dbReference type="Proteomes" id="UP000029643">
    <property type="component" value="Unassembled WGS sequence"/>
</dbReference>
<accession>A0A090WKR8</accession>
<dbReference type="AlphaFoldDB" id="A0A090WKR8"/>
<proteinExistence type="predicted"/>
<gene>
    <name evidence="1" type="ORF">JCM19274_5383</name>
</gene>
<name>A0A090WKR8_9FLAO</name>
<comment type="caution">
    <text evidence="1">The sequence shown here is derived from an EMBL/GenBank/DDBJ whole genome shotgun (WGS) entry which is preliminary data.</text>
</comment>
<evidence type="ECO:0000313" key="2">
    <source>
        <dbReference type="Proteomes" id="UP000029643"/>
    </source>
</evidence>
<evidence type="ECO:0000313" key="1">
    <source>
        <dbReference type="EMBL" id="GAL77670.1"/>
    </source>
</evidence>
<reference evidence="1 2" key="1">
    <citation type="journal article" date="2014" name="Genome Announc.">
        <title>Draft Genome Sequences of Marine Flavobacterium Algibacter lectus Strains SS8 and NR4.</title>
        <authorList>
            <person name="Takatani N."/>
            <person name="Nakanishi M."/>
            <person name="Meirelles P."/>
            <person name="Mino S."/>
            <person name="Suda W."/>
            <person name="Oshima K."/>
            <person name="Hattori M."/>
            <person name="Ohkuma M."/>
            <person name="Hosokawa M."/>
            <person name="Miyashita K."/>
            <person name="Thompson F.L."/>
            <person name="Niwa A."/>
            <person name="Sawabe T."/>
            <person name="Sawabe T."/>
        </authorList>
    </citation>
    <scope>NUCLEOTIDE SEQUENCE [LARGE SCALE GENOMIC DNA]</scope>
    <source>
        <strain evidence="2">JCM19274</strain>
    </source>
</reference>
<sequence>MLRFKTQVLPPVHLNRDKSSEFLTAFNSMESEDLKPKFIDYKTAIKTTETLTGLGGYLTLKMN</sequence>
<protein>
    <submittedName>
        <fullName evidence="1">Uncharacterized protein</fullName>
    </submittedName>
</protein>
<organism evidence="1 2">
    <name type="scientific">Algibacter lectus</name>
    <dbReference type="NCBI Taxonomy" id="221126"/>
    <lineage>
        <taxon>Bacteria</taxon>
        <taxon>Pseudomonadati</taxon>
        <taxon>Bacteroidota</taxon>
        <taxon>Flavobacteriia</taxon>
        <taxon>Flavobacteriales</taxon>
        <taxon>Flavobacteriaceae</taxon>
        <taxon>Algibacter</taxon>
    </lineage>
</organism>